<organism evidence="1">
    <name type="scientific">marine sediment metagenome</name>
    <dbReference type="NCBI Taxonomy" id="412755"/>
    <lineage>
        <taxon>unclassified sequences</taxon>
        <taxon>metagenomes</taxon>
        <taxon>ecological metagenomes</taxon>
    </lineage>
</organism>
<dbReference type="Pfam" id="PF05973">
    <property type="entry name" value="Gp49"/>
    <property type="match status" value="1"/>
</dbReference>
<proteinExistence type="predicted"/>
<reference evidence="1" key="1">
    <citation type="journal article" date="2014" name="Front. Microbiol.">
        <title>High frequency of phylogenetically diverse reductive dehalogenase-homologous genes in deep subseafloor sedimentary metagenomes.</title>
        <authorList>
            <person name="Kawai M."/>
            <person name="Futagami T."/>
            <person name="Toyoda A."/>
            <person name="Takaki Y."/>
            <person name="Nishi S."/>
            <person name="Hori S."/>
            <person name="Arai W."/>
            <person name="Tsubouchi T."/>
            <person name="Morono Y."/>
            <person name="Uchiyama I."/>
            <person name="Ito T."/>
            <person name="Fujiyama A."/>
            <person name="Inagaki F."/>
            <person name="Takami H."/>
        </authorList>
    </citation>
    <scope>NUCLEOTIDE SEQUENCE</scope>
    <source>
        <strain evidence="1">Expedition CK06-06</strain>
    </source>
</reference>
<dbReference type="AlphaFoldDB" id="X1QBX0"/>
<dbReference type="EMBL" id="BARV01026426">
    <property type="protein sequence ID" value="GAI40784.1"/>
    <property type="molecule type" value="Genomic_DNA"/>
</dbReference>
<evidence type="ECO:0000313" key="1">
    <source>
        <dbReference type="EMBL" id="GAI40784.1"/>
    </source>
</evidence>
<name>X1QBX0_9ZZZZ</name>
<dbReference type="InterPro" id="IPR009241">
    <property type="entry name" value="HigB-like"/>
</dbReference>
<sequence>DEFLSELELRIRAKVEKWMGKLEEEGPNLPRPFADVLRGKIRELRISFSSNHYRFLYFFFGRKIITHGFLKKSNMIPVGEIERAERIMRDFLLRHERGEIKL</sequence>
<feature type="non-terminal residue" evidence="1">
    <location>
        <position position="1"/>
    </location>
</feature>
<accession>X1QBX0</accession>
<evidence type="ECO:0008006" key="2">
    <source>
        <dbReference type="Google" id="ProtNLM"/>
    </source>
</evidence>
<comment type="caution">
    <text evidence="1">The sequence shown here is derived from an EMBL/GenBank/DDBJ whole genome shotgun (WGS) entry which is preliminary data.</text>
</comment>
<protein>
    <recommendedName>
        <fullName evidence="2">Type II toxin-antitoxin system RelE/ParE family toxin</fullName>
    </recommendedName>
</protein>
<gene>
    <name evidence="1" type="ORF">S06H3_42696</name>
</gene>